<reference evidence="8 9" key="1">
    <citation type="submission" date="2023-03" db="EMBL/GenBank/DDBJ databases">
        <title>Bacillus Genome Sequencing.</title>
        <authorList>
            <person name="Dunlap C."/>
        </authorList>
    </citation>
    <scope>NUCLEOTIDE SEQUENCE [LARGE SCALE GENOMIC DNA]</scope>
    <source>
        <strain evidence="8 9">B-615</strain>
    </source>
</reference>
<feature type="coiled-coil region" evidence="6">
    <location>
        <begin position="83"/>
        <end position="113"/>
    </location>
</feature>
<evidence type="ECO:0000313" key="8">
    <source>
        <dbReference type="EMBL" id="MED1569238.1"/>
    </source>
</evidence>
<sequence>MQYRIGELAEKCGVNKETIRYYERLGLIPEPNRTEKGYRMYSLQMVNRLNFIKRTQELGFTLNEIDKLLGVVDRNEAKCRDINDFAVLKLEDIQRKIQDLKKIKQMLIDLKERCPENKDIYECPIIETLMDSEKKAEEYL</sequence>
<dbReference type="SUPFAM" id="SSF46955">
    <property type="entry name" value="Putative DNA-binding domain"/>
    <property type="match status" value="1"/>
</dbReference>
<keyword evidence="2" id="KW-0475">Mercuric resistance</keyword>
<dbReference type="PRINTS" id="PR00040">
    <property type="entry name" value="HTHMERR"/>
</dbReference>
<dbReference type="InterPro" id="IPR011794">
    <property type="entry name" value="MerR"/>
</dbReference>
<dbReference type="CDD" id="cd04783">
    <property type="entry name" value="HTH_MerR1"/>
    <property type="match status" value="1"/>
</dbReference>
<evidence type="ECO:0000256" key="1">
    <source>
        <dbReference type="ARBA" id="ARBA00017146"/>
    </source>
</evidence>
<gene>
    <name evidence="8" type="primary">merR1</name>
    <name evidence="8" type="ORF">P4U88_26005</name>
</gene>
<evidence type="ECO:0000256" key="3">
    <source>
        <dbReference type="ARBA" id="ARBA00022914"/>
    </source>
</evidence>
<evidence type="ECO:0000256" key="5">
    <source>
        <dbReference type="ARBA" id="ARBA00024874"/>
    </source>
</evidence>
<dbReference type="InterPro" id="IPR047057">
    <property type="entry name" value="MerR_fam"/>
</dbReference>
<dbReference type="Proteomes" id="UP001309448">
    <property type="component" value="Unassembled WGS sequence"/>
</dbReference>
<dbReference type="PANTHER" id="PTHR30204">
    <property type="entry name" value="REDOX-CYCLING DRUG-SENSING TRANSCRIPTIONAL ACTIVATOR SOXR"/>
    <property type="match status" value="1"/>
</dbReference>
<protein>
    <recommendedName>
        <fullName evidence="1">Mercuric resistance operon regulatory protein</fullName>
    </recommendedName>
</protein>
<dbReference type="InterPro" id="IPR009061">
    <property type="entry name" value="DNA-bd_dom_put_sf"/>
</dbReference>
<dbReference type="SMART" id="SM00422">
    <property type="entry name" value="HTH_MERR"/>
    <property type="match status" value="1"/>
</dbReference>
<name>A0ABU6N5J0_9BACI</name>
<dbReference type="PROSITE" id="PS50937">
    <property type="entry name" value="HTH_MERR_2"/>
    <property type="match status" value="1"/>
</dbReference>
<dbReference type="InterPro" id="IPR000551">
    <property type="entry name" value="MerR-type_HTH_dom"/>
</dbReference>
<evidence type="ECO:0000313" key="9">
    <source>
        <dbReference type="Proteomes" id="UP001309448"/>
    </source>
</evidence>
<keyword evidence="4" id="KW-0238">DNA-binding</keyword>
<evidence type="ECO:0000256" key="2">
    <source>
        <dbReference type="ARBA" id="ARBA00022466"/>
    </source>
</evidence>
<evidence type="ECO:0000256" key="6">
    <source>
        <dbReference type="SAM" id="Coils"/>
    </source>
</evidence>
<keyword evidence="6" id="KW-0175">Coiled coil</keyword>
<dbReference type="PROSITE" id="PS00552">
    <property type="entry name" value="HTH_MERR_1"/>
    <property type="match status" value="1"/>
</dbReference>
<feature type="domain" description="HTH merR-type" evidence="7">
    <location>
        <begin position="1"/>
        <end position="71"/>
    </location>
</feature>
<keyword evidence="3" id="KW-0476">Mercury</keyword>
<dbReference type="EMBL" id="JARMDB010000032">
    <property type="protein sequence ID" value="MED1569238.1"/>
    <property type="molecule type" value="Genomic_DNA"/>
</dbReference>
<comment type="caution">
    <text evidence="8">The sequence shown here is derived from an EMBL/GenBank/DDBJ whole genome shotgun (WGS) entry which is preliminary data.</text>
</comment>
<comment type="function">
    <text evidence="5">Mediates the mercuric-dependent induction of mercury resistance operon. In the absence of mercury MerR represses transcription by binding tightly to the mer operator region; when mercury is present the dimeric complex binds a single ion and becomes a potent transcriptional activator, while remaining bound to the mer site.</text>
</comment>
<keyword evidence="9" id="KW-1185">Reference proteome</keyword>
<proteinExistence type="predicted"/>
<dbReference type="RefSeq" id="WP_327902411.1">
    <property type="nucleotide sequence ID" value="NZ_JARLXY010000008.1"/>
</dbReference>
<dbReference type="NCBIfam" id="TIGR02051">
    <property type="entry name" value="MerR"/>
    <property type="match status" value="1"/>
</dbReference>
<evidence type="ECO:0000256" key="4">
    <source>
        <dbReference type="ARBA" id="ARBA00023125"/>
    </source>
</evidence>
<evidence type="ECO:0000259" key="7">
    <source>
        <dbReference type="PROSITE" id="PS50937"/>
    </source>
</evidence>
<dbReference type="PANTHER" id="PTHR30204:SF92">
    <property type="entry name" value="HTH-TYPE TRANSCRIPTIONAL REGULATOR ZNTR"/>
    <property type="match status" value="1"/>
</dbReference>
<dbReference type="Pfam" id="PF13411">
    <property type="entry name" value="MerR_1"/>
    <property type="match status" value="1"/>
</dbReference>
<dbReference type="Gene3D" id="1.10.1660.10">
    <property type="match status" value="1"/>
</dbReference>
<accession>A0ABU6N5J0</accession>
<organism evidence="8 9">
    <name type="scientific">Bacillus paramycoides</name>
    <dbReference type="NCBI Taxonomy" id="2026194"/>
    <lineage>
        <taxon>Bacteria</taxon>
        <taxon>Bacillati</taxon>
        <taxon>Bacillota</taxon>
        <taxon>Bacilli</taxon>
        <taxon>Bacillales</taxon>
        <taxon>Bacillaceae</taxon>
        <taxon>Bacillus</taxon>
        <taxon>Bacillus cereus group</taxon>
    </lineage>
</organism>